<gene>
    <name evidence="1" type="ORF">L1987_70750</name>
</gene>
<name>A0ACB9ARE0_9ASTR</name>
<sequence>MAYSSGTTKIPLGGSVSGASSGTGTVKTLSGGSGPGASSDTPKTPTGGSGSSSGASSGTGTLKTLSGSSGPGTSSDTTKTPSGGFGVGSGTGTTKTPLGGFSPGASPDTGTTKTPSGGSGPGAGSGTDTMKTLSGVSGASFGTGTMKKFLDGSGSGSYLIQSSGSEEDLQHLMDQRRKNRMISNRESARRSRKRKQKHLDDLTTQLSQLRKQNNEMIASVNITTQHYMNIETENQVLRARVAELSHQLQSLNDIIGFMYPSMDTGCGFVEEPYGDEFVDELMNNSLSYVYANQPILASADMLCIESDVDLLEILKKGKSDLLVGKK</sequence>
<organism evidence="1 2">
    <name type="scientific">Smallanthus sonchifolius</name>
    <dbReference type="NCBI Taxonomy" id="185202"/>
    <lineage>
        <taxon>Eukaryota</taxon>
        <taxon>Viridiplantae</taxon>
        <taxon>Streptophyta</taxon>
        <taxon>Embryophyta</taxon>
        <taxon>Tracheophyta</taxon>
        <taxon>Spermatophyta</taxon>
        <taxon>Magnoliopsida</taxon>
        <taxon>eudicotyledons</taxon>
        <taxon>Gunneridae</taxon>
        <taxon>Pentapetalae</taxon>
        <taxon>asterids</taxon>
        <taxon>campanulids</taxon>
        <taxon>Asterales</taxon>
        <taxon>Asteraceae</taxon>
        <taxon>Asteroideae</taxon>
        <taxon>Heliantheae alliance</taxon>
        <taxon>Millerieae</taxon>
        <taxon>Smallanthus</taxon>
    </lineage>
</organism>
<proteinExistence type="predicted"/>
<evidence type="ECO:0000313" key="2">
    <source>
        <dbReference type="Proteomes" id="UP001056120"/>
    </source>
</evidence>
<comment type="caution">
    <text evidence="1">The sequence shown here is derived from an EMBL/GenBank/DDBJ whole genome shotgun (WGS) entry which is preliminary data.</text>
</comment>
<protein>
    <submittedName>
        <fullName evidence="1">Uncharacterized protein</fullName>
    </submittedName>
</protein>
<reference evidence="2" key="1">
    <citation type="journal article" date="2022" name="Mol. Ecol. Resour.">
        <title>The genomes of chicory, endive, great burdock and yacon provide insights into Asteraceae palaeo-polyploidization history and plant inulin production.</title>
        <authorList>
            <person name="Fan W."/>
            <person name="Wang S."/>
            <person name="Wang H."/>
            <person name="Wang A."/>
            <person name="Jiang F."/>
            <person name="Liu H."/>
            <person name="Zhao H."/>
            <person name="Xu D."/>
            <person name="Zhang Y."/>
        </authorList>
    </citation>
    <scope>NUCLEOTIDE SEQUENCE [LARGE SCALE GENOMIC DNA]</scope>
    <source>
        <strain evidence="2">cv. Yunnan</strain>
    </source>
</reference>
<dbReference type="EMBL" id="CM042041">
    <property type="protein sequence ID" value="KAI3712200.1"/>
    <property type="molecule type" value="Genomic_DNA"/>
</dbReference>
<evidence type="ECO:0000313" key="1">
    <source>
        <dbReference type="EMBL" id="KAI3712200.1"/>
    </source>
</evidence>
<keyword evidence="2" id="KW-1185">Reference proteome</keyword>
<dbReference type="Proteomes" id="UP001056120">
    <property type="component" value="Linkage Group LG24"/>
</dbReference>
<accession>A0ACB9ARE0</accession>
<reference evidence="1 2" key="2">
    <citation type="journal article" date="2022" name="Mol. Ecol. Resour.">
        <title>The genomes of chicory, endive, great burdock and yacon provide insights into Asteraceae paleo-polyploidization history and plant inulin production.</title>
        <authorList>
            <person name="Fan W."/>
            <person name="Wang S."/>
            <person name="Wang H."/>
            <person name="Wang A."/>
            <person name="Jiang F."/>
            <person name="Liu H."/>
            <person name="Zhao H."/>
            <person name="Xu D."/>
            <person name="Zhang Y."/>
        </authorList>
    </citation>
    <scope>NUCLEOTIDE SEQUENCE [LARGE SCALE GENOMIC DNA]</scope>
    <source>
        <strain evidence="2">cv. Yunnan</strain>
        <tissue evidence="1">Leaves</tissue>
    </source>
</reference>